<name>A0ABQ5NPI1_9BACI</name>
<reference evidence="2" key="1">
    <citation type="submission" date="2022-08" db="EMBL/GenBank/DDBJ databases">
        <title>Draft genome sequence of Lysinibacillus sp. strain KH24.</title>
        <authorList>
            <person name="Kanbe H."/>
            <person name="Itoh H."/>
        </authorList>
    </citation>
    <scope>NUCLEOTIDE SEQUENCE</scope>
    <source>
        <strain evidence="2">KH24</strain>
    </source>
</reference>
<keyword evidence="3" id="KW-1185">Reference proteome</keyword>
<protein>
    <recommendedName>
        <fullName evidence="4">Methyltransferase</fullName>
    </recommendedName>
</protein>
<dbReference type="RefSeq" id="WP_264990162.1">
    <property type="nucleotide sequence ID" value="NZ_BRZA01000007.1"/>
</dbReference>
<evidence type="ECO:0000256" key="1">
    <source>
        <dbReference type="SAM" id="SignalP"/>
    </source>
</evidence>
<dbReference type="Proteomes" id="UP001065593">
    <property type="component" value="Unassembled WGS sequence"/>
</dbReference>
<feature type="signal peptide" evidence="1">
    <location>
        <begin position="1"/>
        <end position="29"/>
    </location>
</feature>
<feature type="chain" id="PRO_5045670070" description="Methyltransferase" evidence="1">
    <location>
        <begin position="30"/>
        <end position="184"/>
    </location>
</feature>
<evidence type="ECO:0000313" key="2">
    <source>
        <dbReference type="EMBL" id="GLC90255.1"/>
    </source>
</evidence>
<keyword evidence="1" id="KW-0732">Signal</keyword>
<accession>A0ABQ5NPI1</accession>
<sequence>MNKIMKVSAMTLLATTIVMTSTYPSAILAANDDITSPAVVTEASTPLQNSMDMAIQAALVGPEMKKLNILGHEFNVKPVVISRKDNLISVNGEISHHLSWRPDDQLYYRIEKENGEIKKVEIKIERGGWTSLSAPFLAALAQKNDIPLTLETIQEIGQKLGSFIDGRWEYAAESIVSTIALHVE</sequence>
<dbReference type="EMBL" id="BRZA01000007">
    <property type="protein sequence ID" value="GLC90255.1"/>
    <property type="molecule type" value="Genomic_DNA"/>
</dbReference>
<organism evidence="2 3">
    <name type="scientific">Lysinibacillus piscis</name>
    <dbReference type="NCBI Taxonomy" id="2518931"/>
    <lineage>
        <taxon>Bacteria</taxon>
        <taxon>Bacillati</taxon>
        <taxon>Bacillota</taxon>
        <taxon>Bacilli</taxon>
        <taxon>Bacillales</taxon>
        <taxon>Bacillaceae</taxon>
        <taxon>Lysinibacillus</taxon>
    </lineage>
</organism>
<evidence type="ECO:0000313" key="3">
    <source>
        <dbReference type="Proteomes" id="UP001065593"/>
    </source>
</evidence>
<comment type="caution">
    <text evidence="2">The sequence shown here is derived from an EMBL/GenBank/DDBJ whole genome shotgun (WGS) entry which is preliminary data.</text>
</comment>
<proteinExistence type="predicted"/>
<evidence type="ECO:0008006" key="4">
    <source>
        <dbReference type="Google" id="ProtNLM"/>
    </source>
</evidence>
<gene>
    <name evidence="2" type="ORF">LYSBPC_33820</name>
</gene>